<keyword evidence="3" id="KW-1185">Reference proteome</keyword>
<evidence type="ECO:0000313" key="2">
    <source>
        <dbReference type="EMBL" id="BAT92452.1"/>
    </source>
</evidence>
<feature type="region of interest" description="Disordered" evidence="1">
    <location>
        <begin position="1"/>
        <end position="50"/>
    </location>
</feature>
<sequence length="104" mass="11384">MKSSPRSSSQEKEVHTASWSRRRRRHPSISSFNLPTFNTFTEQPPCRAETPPILLGTAAHTGSRSVQLWSNHPAAPSNYVQGRNGAAVTPILGAGLCSMVSRFH</sequence>
<dbReference type="AlphaFoldDB" id="A0A0S3SHX7"/>
<dbReference type="EMBL" id="AP015040">
    <property type="protein sequence ID" value="BAT92452.1"/>
    <property type="molecule type" value="Genomic_DNA"/>
</dbReference>
<reference evidence="2 3" key="1">
    <citation type="journal article" date="2015" name="Sci. Rep.">
        <title>The power of single molecule real-time sequencing technology in the de novo assembly of a eukaryotic genome.</title>
        <authorList>
            <person name="Sakai H."/>
            <person name="Naito K."/>
            <person name="Ogiso-Tanaka E."/>
            <person name="Takahashi Y."/>
            <person name="Iseki K."/>
            <person name="Muto C."/>
            <person name="Satou K."/>
            <person name="Teruya K."/>
            <person name="Shiroma A."/>
            <person name="Shimoji M."/>
            <person name="Hirano T."/>
            <person name="Itoh T."/>
            <person name="Kaga A."/>
            <person name="Tomooka N."/>
        </authorList>
    </citation>
    <scope>NUCLEOTIDE SEQUENCE [LARGE SCALE GENOMIC DNA]</scope>
    <source>
        <strain evidence="3">cv. Shumari</strain>
    </source>
</reference>
<gene>
    <name evidence="2" type="primary">Vigan.07G117100</name>
    <name evidence="2" type="ORF">VIGAN_07117100</name>
</gene>
<dbReference type="Proteomes" id="UP000291084">
    <property type="component" value="Chromosome 7"/>
</dbReference>
<name>A0A0S3SHX7_PHAAN</name>
<feature type="compositionally biased region" description="Polar residues" evidence="1">
    <location>
        <begin position="32"/>
        <end position="42"/>
    </location>
</feature>
<evidence type="ECO:0000313" key="3">
    <source>
        <dbReference type="Proteomes" id="UP000291084"/>
    </source>
</evidence>
<accession>A0A0S3SHX7</accession>
<proteinExistence type="predicted"/>
<organism evidence="2 3">
    <name type="scientific">Vigna angularis var. angularis</name>
    <dbReference type="NCBI Taxonomy" id="157739"/>
    <lineage>
        <taxon>Eukaryota</taxon>
        <taxon>Viridiplantae</taxon>
        <taxon>Streptophyta</taxon>
        <taxon>Embryophyta</taxon>
        <taxon>Tracheophyta</taxon>
        <taxon>Spermatophyta</taxon>
        <taxon>Magnoliopsida</taxon>
        <taxon>eudicotyledons</taxon>
        <taxon>Gunneridae</taxon>
        <taxon>Pentapetalae</taxon>
        <taxon>rosids</taxon>
        <taxon>fabids</taxon>
        <taxon>Fabales</taxon>
        <taxon>Fabaceae</taxon>
        <taxon>Papilionoideae</taxon>
        <taxon>50 kb inversion clade</taxon>
        <taxon>NPAAA clade</taxon>
        <taxon>indigoferoid/millettioid clade</taxon>
        <taxon>Phaseoleae</taxon>
        <taxon>Vigna</taxon>
    </lineage>
</organism>
<protein>
    <submittedName>
        <fullName evidence="2">Uncharacterized protein</fullName>
    </submittedName>
</protein>
<evidence type="ECO:0000256" key="1">
    <source>
        <dbReference type="SAM" id="MobiDB-lite"/>
    </source>
</evidence>